<evidence type="ECO:0000313" key="9">
    <source>
        <dbReference type="EMBL" id="CUH93672.1"/>
    </source>
</evidence>
<proteinExistence type="inferred from homology"/>
<keyword evidence="6 7" id="KW-0472">Membrane</keyword>
<comment type="similarity">
    <text evidence="2">Belongs to the DedA family.</text>
</comment>
<keyword evidence="5 7" id="KW-1133">Transmembrane helix</keyword>
<evidence type="ECO:0000256" key="4">
    <source>
        <dbReference type="ARBA" id="ARBA00022692"/>
    </source>
</evidence>
<evidence type="ECO:0000256" key="3">
    <source>
        <dbReference type="ARBA" id="ARBA00022475"/>
    </source>
</evidence>
<organism evidence="9 10">
    <name type="scientific">Herbinix luporum</name>
    <dbReference type="NCBI Taxonomy" id="1679721"/>
    <lineage>
        <taxon>Bacteria</taxon>
        <taxon>Bacillati</taxon>
        <taxon>Bacillota</taxon>
        <taxon>Clostridia</taxon>
        <taxon>Lachnospirales</taxon>
        <taxon>Lachnospiraceae</taxon>
        <taxon>Herbinix</taxon>
    </lineage>
</organism>
<dbReference type="InterPro" id="IPR032816">
    <property type="entry name" value="VTT_dom"/>
</dbReference>
<dbReference type="KEGG" id="hsd:SD1D_2137"/>
<dbReference type="GO" id="GO:0005886">
    <property type="term" value="C:plasma membrane"/>
    <property type="evidence" value="ECO:0007669"/>
    <property type="project" value="UniProtKB-SubCell"/>
</dbReference>
<dbReference type="PANTHER" id="PTHR42709:SF6">
    <property type="entry name" value="UNDECAPRENYL PHOSPHATE TRANSPORTER A"/>
    <property type="match status" value="1"/>
</dbReference>
<evidence type="ECO:0000256" key="1">
    <source>
        <dbReference type="ARBA" id="ARBA00004651"/>
    </source>
</evidence>
<feature type="transmembrane region" description="Helical" evidence="7">
    <location>
        <begin position="12"/>
        <end position="30"/>
    </location>
</feature>
<dbReference type="PANTHER" id="PTHR42709">
    <property type="entry name" value="ALKALINE PHOSPHATASE LIKE PROTEIN"/>
    <property type="match status" value="1"/>
</dbReference>
<sequence>MYEWIIEIMNKFGLLGIFLLITIENIFPPIPSEVILTFGGFMTTPVDSTITIWGVIIVSTLGSVVGAIILYGIGLLLSAERLGAILDGKIGKLLGFKKDDVFKACDWFNKKGKITVLFCRCVPIVRSLISIPAGMAKMRFDLFVILTTLGSFIWNIILVYLGAAAGASWEKIVEGTDVYKTITVIVLGVIALAVLIWYILYRKKNSTTNNDSKN</sequence>
<keyword evidence="4 7" id="KW-0812">Transmembrane</keyword>
<gene>
    <name evidence="9" type="ORF">SD1D_2137</name>
</gene>
<keyword evidence="3" id="KW-1003">Cell membrane</keyword>
<feature type="transmembrane region" description="Helical" evidence="7">
    <location>
        <begin position="140"/>
        <end position="161"/>
    </location>
</feature>
<evidence type="ECO:0000313" key="10">
    <source>
        <dbReference type="Proteomes" id="UP000196053"/>
    </source>
</evidence>
<dbReference type="InterPro" id="IPR051311">
    <property type="entry name" value="DedA_domain"/>
</dbReference>
<dbReference type="Proteomes" id="UP000196053">
    <property type="component" value="Chromosome I"/>
</dbReference>
<feature type="transmembrane region" description="Helical" evidence="7">
    <location>
        <begin position="50"/>
        <end position="77"/>
    </location>
</feature>
<evidence type="ECO:0000256" key="2">
    <source>
        <dbReference type="ARBA" id="ARBA00010792"/>
    </source>
</evidence>
<feature type="domain" description="VTT" evidence="8">
    <location>
        <begin position="30"/>
        <end position="163"/>
    </location>
</feature>
<evidence type="ECO:0000256" key="5">
    <source>
        <dbReference type="ARBA" id="ARBA00022989"/>
    </source>
</evidence>
<dbReference type="AlphaFoldDB" id="A0A0K8J8P9"/>
<accession>A0A0K8J8P9</accession>
<feature type="transmembrane region" description="Helical" evidence="7">
    <location>
        <begin position="181"/>
        <end position="200"/>
    </location>
</feature>
<evidence type="ECO:0000259" key="8">
    <source>
        <dbReference type="Pfam" id="PF09335"/>
    </source>
</evidence>
<name>A0A0K8J8P9_9FIRM</name>
<dbReference type="Pfam" id="PF09335">
    <property type="entry name" value="VTT_dom"/>
    <property type="match status" value="1"/>
</dbReference>
<keyword evidence="10" id="KW-1185">Reference proteome</keyword>
<evidence type="ECO:0000256" key="7">
    <source>
        <dbReference type="SAM" id="Phobius"/>
    </source>
</evidence>
<evidence type="ECO:0000256" key="6">
    <source>
        <dbReference type="ARBA" id="ARBA00023136"/>
    </source>
</evidence>
<dbReference type="OrthoDB" id="9813426at2"/>
<dbReference type="RefSeq" id="WP_058258904.1">
    <property type="nucleotide sequence ID" value="NZ_DUPS01000032.1"/>
</dbReference>
<dbReference type="EMBL" id="LN879430">
    <property type="protein sequence ID" value="CUH93672.1"/>
    <property type="molecule type" value="Genomic_DNA"/>
</dbReference>
<protein>
    <recommendedName>
        <fullName evidence="8">VTT domain-containing protein</fullName>
    </recommendedName>
</protein>
<comment type="subcellular location">
    <subcellularLocation>
        <location evidence="1">Cell membrane</location>
        <topology evidence="1">Multi-pass membrane protein</topology>
    </subcellularLocation>
</comment>
<reference evidence="10" key="1">
    <citation type="submission" date="2015-09" db="EMBL/GenBank/DDBJ databases">
        <authorList>
            <person name="Wibberg D."/>
        </authorList>
    </citation>
    <scope>NUCLEOTIDE SEQUENCE [LARGE SCALE GENOMIC DNA]</scope>
    <source>
        <strain evidence="10">SD1D</strain>
    </source>
</reference>